<feature type="signal peptide" evidence="2">
    <location>
        <begin position="1"/>
        <end position="27"/>
    </location>
</feature>
<feature type="chain" id="PRO_5044760035" description="Transmembrane protein" evidence="2">
    <location>
        <begin position="28"/>
        <end position="329"/>
    </location>
</feature>
<gene>
    <name evidence="3" type="ORF">niasHS_002244</name>
</gene>
<keyword evidence="4" id="KW-1185">Reference proteome</keyword>
<keyword evidence="1" id="KW-0812">Transmembrane</keyword>
<sequence>MSFFGSLFFLSLLFPLLFLIRRSSTDGQFVLWNAPTLPTADIFFSPCTFPMVYPFESQTHRRKHIHSPSYNDSLCHVNAHLPFICDLHRALSASAEDLLRLARAHQKHAALLYDNALSSPIFVVLIVRQLAQPTSPISITRNSTEFGCLFRLPCGTMSAEMVQKFVRSTKVFMRLYAHVLLNRWSEHRRRELDPFAFILVLLEGLTTNPKRISSVTLHTDNPTLFPLLVNAQNECSNLLMQGNRLVDVLIDLTNRVGFAIRDFHSTKGKLRQHAVPNWAWIMALVALSAALLALVTEWAVVRRVRTKKMRTIEFVGTKSVIKSKTHIIF</sequence>
<dbReference type="EMBL" id="JBICCN010000007">
    <property type="protein sequence ID" value="KAL3104217.1"/>
    <property type="molecule type" value="Genomic_DNA"/>
</dbReference>
<reference evidence="3 4" key="1">
    <citation type="submission" date="2024-10" db="EMBL/GenBank/DDBJ databases">
        <authorList>
            <person name="Kim D."/>
        </authorList>
    </citation>
    <scope>NUCLEOTIDE SEQUENCE [LARGE SCALE GENOMIC DNA]</scope>
    <source>
        <strain evidence="3">Taebaek</strain>
    </source>
</reference>
<accession>A0ABD2KNB6</accession>
<name>A0ABD2KNB6_HETSC</name>
<evidence type="ECO:0008006" key="5">
    <source>
        <dbReference type="Google" id="ProtNLM"/>
    </source>
</evidence>
<comment type="caution">
    <text evidence="3">The sequence shown here is derived from an EMBL/GenBank/DDBJ whole genome shotgun (WGS) entry which is preliminary data.</text>
</comment>
<evidence type="ECO:0000256" key="1">
    <source>
        <dbReference type="SAM" id="Phobius"/>
    </source>
</evidence>
<dbReference type="Proteomes" id="UP001620645">
    <property type="component" value="Unassembled WGS sequence"/>
</dbReference>
<keyword evidence="1" id="KW-1133">Transmembrane helix</keyword>
<feature type="transmembrane region" description="Helical" evidence="1">
    <location>
        <begin position="278"/>
        <end position="300"/>
    </location>
</feature>
<evidence type="ECO:0000313" key="3">
    <source>
        <dbReference type="EMBL" id="KAL3104217.1"/>
    </source>
</evidence>
<dbReference type="AlphaFoldDB" id="A0ABD2KNB6"/>
<organism evidence="3 4">
    <name type="scientific">Heterodera schachtii</name>
    <name type="common">Sugarbeet cyst nematode worm</name>
    <name type="synonym">Tylenchus schachtii</name>
    <dbReference type="NCBI Taxonomy" id="97005"/>
    <lineage>
        <taxon>Eukaryota</taxon>
        <taxon>Metazoa</taxon>
        <taxon>Ecdysozoa</taxon>
        <taxon>Nematoda</taxon>
        <taxon>Chromadorea</taxon>
        <taxon>Rhabditida</taxon>
        <taxon>Tylenchina</taxon>
        <taxon>Tylenchomorpha</taxon>
        <taxon>Tylenchoidea</taxon>
        <taxon>Heteroderidae</taxon>
        <taxon>Heteroderinae</taxon>
        <taxon>Heterodera</taxon>
    </lineage>
</organism>
<proteinExistence type="predicted"/>
<evidence type="ECO:0000313" key="4">
    <source>
        <dbReference type="Proteomes" id="UP001620645"/>
    </source>
</evidence>
<keyword evidence="2" id="KW-0732">Signal</keyword>
<protein>
    <recommendedName>
        <fullName evidence="5">Transmembrane protein</fullName>
    </recommendedName>
</protein>
<keyword evidence="1" id="KW-0472">Membrane</keyword>
<evidence type="ECO:0000256" key="2">
    <source>
        <dbReference type="SAM" id="SignalP"/>
    </source>
</evidence>